<dbReference type="EMBL" id="JAXAVX010000001">
    <property type="protein sequence ID" value="MDX8150503.1"/>
    <property type="molecule type" value="Genomic_DNA"/>
</dbReference>
<dbReference type="RefSeq" id="WP_319952649.1">
    <property type="nucleotide sequence ID" value="NZ_JAXAVX010000001.1"/>
</dbReference>
<protein>
    <recommendedName>
        <fullName evidence="3">DUF4259 domain-containing protein</fullName>
    </recommendedName>
</protein>
<name>A0ABU4VFE2_9ACTN</name>
<evidence type="ECO:0000313" key="2">
    <source>
        <dbReference type="Proteomes" id="UP001277761"/>
    </source>
</evidence>
<reference evidence="1 2" key="1">
    <citation type="submission" date="2023-11" db="EMBL/GenBank/DDBJ databases">
        <authorList>
            <person name="Xu M."/>
            <person name="Jiang T."/>
        </authorList>
    </citation>
    <scope>NUCLEOTIDE SEQUENCE [LARGE SCALE GENOMIC DNA]</scope>
    <source>
        <strain evidence="1 2">SD</strain>
    </source>
</reference>
<proteinExistence type="predicted"/>
<gene>
    <name evidence="1" type="ORF">SK069_02765</name>
</gene>
<accession>A0ABU4VFE2</accession>
<keyword evidence="2" id="KW-1185">Reference proteome</keyword>
<comment type="caution">
    <text evidence="1">The sequence shown here is derived from an EMBL/GenBank/DDBJ whole genome shotgun (WGS) entry which is preliminary data.</text>
</comment>
<dbReference type="Proteomes" id="UP001277761">
    <property type="component" value="Unassembled WGS sequence"/>
</dbReference>
<evidence type="ECO:0008006" key="3">
    <source>
        <dbReference type="Google" id="ProtNLM"/>
    </source>
</evidence>
<organism evidence="1 2">
    <name type="scientific">Patulibacter brassicae</name>
    <dbReference type="NCBI Taxonomy" id="1705717"/>
    <lineage>
        <taxon>Bacteria</taxon>
        <taxon>Bacillati</taxon>
        <taxon>Actinomycetota</taxon>
        <taxon>Thermoleophilia</taxon>
        <taxon>Solirubrobacterales</taxon>
        <taxon>Patulibacteraceae</taxon>
        <taxon>Patulibacter</taxon>
    </lineage>
</organism>
<sequence>MAWGAGIFDDDLAADVRSDWEDALARGDGPARATSRLIDDYADEVAGDVALAASFWIALAAVQLDDDALEADVRDRAIHAIETGAELSRWEPDPLALADPNGEALDELAERRRVTARLRGALQRAIAVDAA</sequence>
<evidence type="ECO:0000313" key="1">
    <source>
        <dbReference type="EMBL" id="MDX8150503.1"/>
    </source>
</evidence>